<sequence length="371" mass="38914">MKKLVILVLCVAVSATTLFAAGQQDAAAGSEEIVIGALIRNTDEQFVADYAEVLKGLAKDAGVTLKLQDSRGDMAAQLDQMNTLLVQGVKHFVVVANVTEATEDMAKAINAKGGSAAFSNIQPSVEALKVSPNFFLASSPESVAGSFQAQILDDYFKAHPEKMANGDPNAIDAVFIYGQLGHPAQVYRTNAVKQGLIDAGYKLNVVAEDTANWKPSEAQAKMDAWISAYGGEFDVVIANNDGMALGAVESLITNGYMDDPNDPTKDIDGDGLVLSIPVVGVDATQVAVKAMDEKKLLGTVLQDAVGQATTAFELAVMMAKTGTAAGKSANGIAPLSAPIDEAPANDAAIVGQCYLVPFKAVTMDNYKEFMQ</sequence>
<evidence type="ECO:0000256" key="1">
    <source>
        <dbReference type="ARBA" id="ARBA00004196"/>
    </source>
</evidence>
<evidence type="ECO:0000256" key="5">
    <source>
        <dbReference type="ARBA" id="ARBA00022729"/>
    </source>
</evidence>
<comment type="subcellular location">
    <subcellularLocation>
        <location evidence="1">Cell envelope</location>
    </subcellularLocation>
</comment>
<reference evidence="8 9" key="1">
    <citation type="submission" date="2019-02" db="EMBL/GenBank/DDBJ databases">
        <title>Complete Genome Sequence and Methylome Analysis of free living Spirochaetas.</title>
        <authorList>
            <person name="Fomenkov A."/>
            <person name="Dubinina G."/>
            <person name="Leshcheva N."/>
            <person name="Mikheeva N."/>
            <person name="Grabovich M."/>
            <person name="Vincze T."/>
            <person name="Roberts R.J."/>
        </authorList>
    </citation>
    <scope>NUCLEOTIDE SEQUENCE [LARGE SCALE GENOMIC DNA]</scope>
    <source>
        <strain evidence="8 9">K2</strain>
    </source>
</reference>
<dbReference type="GO" id="GO:0030288">
    <property type="term" value="C:outer membrane-bounded periplasmic space"/>
    <property type="evidence" value="ECO:0007669"/>
    <property type="project" value="TreeGrafter"/>
</dbReference>
<evidence type="ECO:0000256" key="6">
    <source>
        <dbReference type="SAM" id="SignalP"/>
    </source>
</evidence>
<evidence type="ECO:0000256" key="2">
    <source>
        <dbReference type="ARBA" id="ARBA00007639"/>
    </source>
</evidence>
<dbReference type="SUPFAM" id="SSF53822">
    <property type="entry name" value="Periplasmic binding protein-like I"/>
    <property type="match status" value="1"/>
</dbReference>
<name>A0A5C1QSB0_9SPIO</name>
<evidence type="ECO:0000313" key="8">
    <source>
        <dbReference type="EMBL" id="QEN09524.1"/>
    </source>
</evidence>
<dbReference type="RefSeq" id="WP_149487598.1">
    <property type="nucleotide sequence ID" value="NZ_CP036150.1"/>
</dbReference>
<comment type="similarity">
    <text evidence="2">Belongs to the bacterial solute-binding protein 2 family.</text>
</comment>
<dbReference type="GO" id="GO:0030246">
    <property type="term" value="F:carbohydrate binding"/>
    <property type="evidence" value="ECO:0007669"/>
    <property type="project" value="TreeGrafter"/>
</dbReference>
<dbReference type="Gene3D" id="3.40.50.2300">
    <property type="match status" value="2"/>
</dbReference>
<gene>
    <name evidence="8" type="ORF">EXM22_16610</name>
</gene>
<keyword evidence="3" id="KW-0813">Transport</keyword>
<protein>
    <submittedName>
        <fullName evidence="8">Galactose-binding protein</fullName>
    </submittedName>
</protein>
<dbReference type="PANTHER" id="PTHR30036">
    <property type="entry name" value="D-XYLOSE-BINDING PERIPLASMIC PROTEIN"/>
    <property type="match status" value="1"/>
</dbReference>
<evidence type="ECO:0000256" key="4">
    <source>
        <dbReference type="ARBA" id="ARBA00022597"/>
    </source>
</evidence>
<feature type="chain" id="PRO_5022738903" evidence="6">
    <location>
        <begin position="21"/>
        <end position="371"/>
    </location>
</feature>
<dbReference type="OrthoDB" id="9814427at2"/>
<dbReference type="KEGG" id="ock:EXM22_16610"/>
<dbReference type="Pfam" id="PF13407">
    <property type="entry name" value="Peripla_BP_4"/>
    <property type="match status" value="1"/>
</dbReference>
<feature type="domain" description="Periplasmic binding protein" evidence="7">
    <location>
        <begin position="37"/>
        <end position="320"/>
    </location>
</feature>
<evidence type="ECO:0000259" key="7">
    <source>
        <dbReference type="Pfam" id="PF13407"/>
    </source>
</evidence>
<keyword evidence="4" id="KW-0762">Sugar transport</keyword>
<evidence type="ECO:0000256" key="3">
    <source>
        <dbReference type="ARBA" id="ARBA00022448"/>
    </source>
</evidence>
<dbReference type="PANTHER" id="PTHR30036:SF2">
    <property type="entry name" value="D-GALACTOSE_METHYL-GALACTOSIDE BINDING PERIPLASMIC PROTEIN MGLB"/>
    <property type="match status" value="1"/>
</dbReference>
<keyword evidence="5 6" id="KW-0732">Signal</keyword>
<evidence type="ECO:0000313" key="9">
    <source>
        <dbReference type="Proteomes" id="UP000324209"/>
    </source>
</evidence>
<dbReference type="EMBL" id="CP036150">
    <property type="protein sequence ID" value="QEN09524.1"/>
    <property type="molecule type" value="Genomic_DNA"/>
</dbReference>
<keyword evidence="9" id="KW-1185">Reference proteome</keyword>
<dbReference type="AlphaFoldDB" id="A0A5C1QSB0"/>
<dbReference type="InterPro" id="IPR028082">
    <property type="entry name" value="Peripla_BP_I"/>
</dbReference>
<organism evidence="8 9">
    <name type="scientific">Oceanispirochaeta crateris</name>
    <dbReference type="NCBI Taxonomy" id="2518645"/>
    <lineage>
        <taxon>Bacteria</taxon>
        <taxon>Pseudomonadati</taxon>
        <taxon>Spirochaetota</taxon>
        <taxon>Spirochaetia</taxon>
        <taxon>Spirochaetales</taxon>
        <taxon>Spirochaetaceae</taxon>
        <taxon>Oceanispirochaeta</taxon>
    </lineage>
</organism>
<dbReference type="InterPro" id="IPR050555">
    <property type="entry name" value="Bact_Solute-Bind_Prot2"/>
</dbReference>
<proteinExistence type="inferred from homology"/>
<dbReference type="InterPro" id="IPR025997">
    <property type="entry name" value="SBP_2_dom"/>
</dbReference>
<dbReference type="Proteomes" id="UP000324209">
    <property type="component" value="Chromosome"/>
</dbReference>
<accession>A0A5C1QSB0</accession>
<feature type="signal peptide" evidence="6">
    <location>
        <begin position="1"/>
        <end position="20"/>
    </location>
</feature>